<keyword evidence="12" id="KW-1185">Reference proteome</keyword>
<feature type="domain" description="Mitochondrial outer membrane transport complex Sam37/metaxin N-terminal" evidence="9">
    <location>
        <begin position="42"/>
        <end position="163"/>
    </location>
</feature>
<comment type="caution">
    <text evidence="11">The sequence shown here is derived from an EMBL/GenBank/DDBJ whole genome shotgun (WGS) entry which is preliminary data.</text>
</comment>
<dbReference type="GO" id="GO:0007005">
    <property type="term" value="P:mitochondrion organization"/>
    <property type="evidence" value="ECO:0007669"/>
    <property type="project" value="TreeGrafter"/>
</dbReference>
<name>A0A8S4MZY1_OWEFU</name>
<dbReference type="EMBL" id="CAIIXF020000001">
    <property type="protein sequence ID" value="CAH1773806.1"/>
    <property type="molecule type" value="Genomic_DNA"/>
</dbReference>
<evidence type="ECO:0008006" key="13">
    <source>
        <dbReference type="Google" id="ProtNLM"/>
    </source>
</evidence>
<keyword evidence="3" id="KW-0813">Transport</keyword>
<dbReference type="InterPro" id="IPR019564">
    <property type="entry name" value="Sam37/metaxin_N"/>
</dbReference>
<gene>
    <name evidence="11" type="ORF">OFUS_LOCUS1347</name>
</gene>
<dbReference type="InterPro" id="IPR050931">
    <property type="entry name" value="Mito_Protein_Transport_Metaxin"/>
</dbReference>
<protein>
    <recommendedName>
        <fullName evidence="13">Metaxin-2</fullName>
    </recommendedName>
</protein>
<keyword evidence="5" id="KW-0653">Protein transport</keyword>
<keyword evidence="4" id="KW-1000">Mitochondrion outer membrane</keyword>
<keyword evidence="7" id="KW-0472">Membrane</keyword>
<feature type="domain" description="Metaxin glutathione S-transferase" evidence="10">
    <location>
        <begin position="188"/>
        <end position="250"/>
    </location>
</feature>
<dbReference type="SFLD" id="SFLDG01180">
    <property type="entry name" value="SUF1"/>
    <property type="match status" value="1"/>
</dbReference>
<evidence type="ECO:0000313" key="11">
    <source>
        <dbReference type="EMBL" id="CAH1773806.1"/>
    </source>
</evidence>
<evidence type="ECO:0000256" key="3">
    <source>
        <dbReference type="ARBA" id="ARBA00022448"/>
    </source>
</evidence>
<dbReference type="Pfam" id="PF17171">
    <property type="entry name" value="GST_C_6"/>
    <property type="match status" value="1"/>
</dbReference>
<organism evidence="11 12">
    <name type="scientific">Owenia fusiformis</name>
    <name type="common">Polychaete worm</name>
    <dbReference type="NCBI Taxonomy" id="6347"/>
    <lineage>
        <taxon>Eukaryota</taxon>
        <taxon>Metazoa</taxon>
        <taxon>Spiralia</taxon>
        <taxon>Lophotrochozoa</taxon>
        <taxon>Annelida</taxon>
        <taxon>Polychaeta</taxon>
        <taxon>Sedentaria</taxon>
        <taxon>Canalipalpata</taxon>
        <taxon>Sabellida</taxon>
        <taxon>Oweniida</taxon>
        <taxon>Oweniidae</taxon>
        <taxon>Owenia</taxon>
    </lineage>
</organism>
<accession>A0A8S4MZY1</accession>
<dbReference type="SUPFAM" id="SSF52833">
    <property type="entry name" value="Thioredoxin-like"/>
    <property type="match status" value="1"/>
</dbReference>
<evidence type="ECO:0000313" key="12">
    <source>
        <dbReference type="Proteomes" id="UP000749559"/>
    </source>
</evidence>
<dbReference type="InterPro" id="IPR036282">
    <property type="entry name" value="Glutathione-S-Trfase_C_sf"/>
</dbReference>
<evidence type="ECO:0000259" key="9">
    <source>
        <dbReference type="Pfam" id="PF10568"/>
    </source>
</evidence>
<feature type="region of interest" description="Disordered" evidence="8">
    <location>
        <begin position="269"/>
        <end position="293"/>
    </location>
</feature>
<dbReference type="Pfam" id="PF10568">
    <property type="entry name" value="Tom37"/>
    <property type="match status" value="1"/>
</dbReference>
<evidence type="ECO:0000256" key="1">
    <source>
        <dbReference type="ARBA" id="ARBA00004294"/>
    </source>
</evidence>
<dbReference type="GO" id="GO:0001401">
    <property type="term" value="C:SAM complex"/>
    <property type="evidence" value="ECO:0007669"/>
    <property type="project" value="InterPro"/>
</dbReference>
<sequence length="293" mass="33293">MASLIEQPIAVELGASEPWPDNVCLFQPYENKQILLPDAASCVSVRTFLNMCGLKYTVELRNNAENMSPSGIVPFMKIGPFLISELDPIIAFINTKGHHLSDNLNDSERAEMRAYMSLIDKVMVNAELYLTWCETTTYTEVTKIRYGSPYPWPLNIILPWKRQMEIGRKLKALGWAQKTYEEVCEEVRTCCSALSERLGNQQYFFGNRPSEIDALVFGHLFTILSTSQPKMDLAHIVGEFENLAAFCIHIDNKYFTEIWRNDSTAEIQRHQEGNGQTSNGENSDDSFVKLNGD</sequence>
<dbReference type="GO" id="GO:0015031">
    <property type="term" value="P:protein transport"/>
    <property type="evidence" value="ECO:0007669"/>
    <property type="project" value="UniProtKB-KW"/>
</dbReference>
<dbReference type="OrthoDB" id="198787at2759"/>
<dbReference type="PANTHER" id="PTHR12289">
    <property type="entry name" value="METAXIN RELATED"/>
    <property type="match status" value="1"/>
</dbReference>
<evidence type="ECO:0000256" key="5">
    <source>
        <dbReference type="ARBA" id="ARBA00022927"/>
    </source>
</evidence>
<evidence type="ECO:0000256" key="2">
    <source>
        <dbReference type="ARBA" id="ARBA00009170"/>
    </source>
</evidence>
<dbReference type="InterPro" id="IPR036249">
    <property type="entry name" value="Thioredoxin-like_sf"/>
</dbReference>
<dbReference type="PANTHER" id="PTHR12289:SF38">
    <property type="entry name" value="METAXIN-2"/>
    <property type="match status" value="1"/>
</dbReference>
<evidence type="ECO:0000256" key="8">
    <source>
        <dbReference type="SAM" id="MobiDB-lite"/>
    </source>
</evidence>
<dbReference type="Gene3D" id="1.20.1050.10">
    <property type="match status" value="1"/>
</dbReference>
<proteinExistence type="inferred from homology"/>
<evidence type="ECO:0000256" key="7">
    <source>
        <dbReference type="ARBA" id="ARBA00023136"/>
    </source>
</evidence>
<dbReference type="SUPFAM" id="SSF47616">
    <property type="entry name" value="GST C-terminal domain-like"/>
    <property type="match status" value="1"/>
</dbReference>
<evidence type="ECO:0000256" key="4">
    <source>
        <dbReference type="ARBA" id="ARBA00022787"/>
    </source>
</evidence>
<evidence type="ECO:0000259" key="10">
    <source>
        <dbReference type="Pfam" id="PF17171"/>
    </source>
</evidence>
<keyword evidence="6" id="KW-0496">Mitochondrion</keyword>
<dbReference type="InterPro" id="IPR033468">
    <property type="entry name" value="Metaxin_GST"/>
</dbReference>
<evidence type="ECO:0000256" key="6">
    <source>
        <dbReference type="ARBA" id="ARBA00023128"/>
    </source>
</evidence>
<dbReference type="CDD" id="cd03211">
    <property type="entry name" value="GST_C_Metaxin2"/>
    <property type="match status" value="1"/>
</dbReference>
<comment type="subcellular location">
    <subcellularLocation>
        <location evidence="1">Mitochondrion outer membrane</location>
    </subcellularLocation>
</comment>
<dbReference type="InterPro" id="IPR040079">
    <property type="entry name" value="Glutathione_S-Trfase"/>
</dbReference>
<dbReference type="AlphaFoldDB" id="A0A8S4MZY1"/>
<dbReference type="Proteomes" id="UP000749559">
    <property type="component" value="Unassembled WGS sequence"/>
</dbReference>
<dbReference type="SFLD" id="SFLDS00019">
    <property type="entry name" value="Glutathione_Transferase_(cytos"/>
    <property type="match status" value="1"/>
</dbReference>
<comment type="similarity">
    <text evidence="2">Belongs to the metaxin family.</text>
</comment>
<reference evidence="11" key="1">
    <citation type="submission" date="2022-03" db="EMBL/GenBank/DDBJ databases">
        <authorList>
            <person name="Martin C."/>
        </authorList>
    </citation>
    <scope>NUCLEOTIDE SEQUENCE</scope>
</reference>